<dbReference type="InterPro" id="IPR007052">
    <property type="entry name" value="CS_dom"/>
</dbReference>
<evidence type="ECO:0000313" key="8">
    <source>
        <dbReference type="Proteomes" id="UP000546464"/>
    </source>
</evidence>
<feature type="domain" description="CS" evidence="6">
    <location>
        <begin position="22"/>
        <end position="125"/>
    </location>
</feature>
<feature type="compositionally biased region" description="Polar residues" evidence="4">
    <location>
        <begin position="13"/>
        <end position="25"/>
    </location>
</feature>
<evidence type="ECO:0000256" key="3">
    <source>
        <dbReference type="RuleBase" id="RU003616"/>
    </source>
</evidence>
<dbReference type="PROSITE" id="PS51203">
    <property type="entry name" value="CS"/>
    <property type="match status" value="1"/>
</dbReference>
<dbReference type="AlphaFoldDB" id="A0A842HDG2"/>
<reference evidence="7 8" key="1">
    <citation type="submission" date="2020-07" db="EMBL/GenBank/DDBJ databases">
        <authorList>
            <person name="Feng X."/>
        </authorList>
    </citation>
    <scope>NUCLEOTIDE SEQUENCE [LARGE SCALE GENOMIC DNA]</scope>
    <source>
        <strain evidence="7 8">JCM31066</strain>
    </source>
</reference>
<evidence type="ECO:0000259" key="6">
    <source>
        <dbReference type="PROSITE" id="PS51203"/>
    </source>
</evidence>
<dbReference type="PROSITE" id="PS01031">
    <property type="entry name" value="SHSP"/>
    <property type="match status" value="1"/>
</dbReference>
<feature type="domain" description="SHSP" evidence="5">
    <location>
        <begin position="17"/>
        <end position="128"/>
    </location>
</feature>
<dbReference type="PANTHER" id="PTHR46733">
    <property type="entry name" value="26.5 KDA HEAT SHOCK PROTEIN, MITOCHONDRIAL"/>
    <property type="match status" value="1"/>
</dbReference>
<evidence type="ECO:0000256" key="4">
    <source>
        <dbReference type="SAM" id="MobiDB-lite"/>
    </source>
</evidence>
<dbReference type="RefSeq" id="WP_185675556.1">
    <property type="nucleotide sequence ID" value="NZ_JACHVB010000025.1"/>
</dbReference>
<dbReference type="EMBL" id="JACHVB010000025">
    <property type="protein sequence ID" value="MBC2594575.1"/>
    <property type="molecule type" value="Genomic_DNA"/>
</dbReference>
<evidence type="ECO:0000256" key="1">
    <source>
        <dbReference type="ARBA" id="ARBA00023016"/>
    </source>
</evidence>
<organism evidence="7 8">
    <name type="scientific">Ruficoccus amylovorans</name>
    <dbReference type="NCBI Taxonomy" id="1804625"/>
    <lineage>
        <taxon>Bacteria</taxon>
        <taxon>Pseudomonadati</taxon>
        <taxon>Verrucomicrobiota</taxon>
        <taxon>Opitutia</taxon>
        <taxon>Puniceicoccales</taxon>
        <taxon>Cerasicoccaceae</taxon>
        <taxon>Ruficoccus</taxon>
    </lineage>
</organism>
<dbReference type="InterPro" id="IPR002068">
    <property type="entry name" value="A-crystallin/Hsp20_dom"/>
</dbReference>
<evidence type="ECO:0000313" key="7">
    <source>
        <dbReference type="EMBL" id="MBC2594575.1"/>
    </source>
</evidence>
<gene>
    <name evidence="7" type="ORF">H5P28_09920</name>
</gene>
<feature type="compositionally biased region" description="Basic and acidic residues" evidence="4">
    <location>
        <begin position="1"/>
        <end position="11"/>
    </location>
</feature>
<name>A0A842HDG2_9BACT</name>
<dbReference type="GO" id="GO:0009408">
    <property type="term" value="P:response to heat"/>
    <property type="evidence" value="ECO:0007669"/>
    <property type="project" value="InterPro"/>
</dbReference>
<feature type="region of interest" description="Disordered" evidence="4">
    <location>
        <begin position="1"/>
        <end position="25"/>
    </location>
</feature>
<comment type="caution">
    <text evidence="7">The sequence shown here is derived from an EMBL/GenBank/DDBJ whole genome shotgun (WGS) entry which is preliminary data.</text>
</comment>
<keyword evidence="1" id="KW-0346">Stress response</keyword>
<evidence type="ECO:0000256" key="2">
    <source>
        <dbReference type="PROSITE-ProRule" id="PRU00285"/>
    </source>
</evidence>
<dbReference type="InterPro" id="IPR008978">
    <property type="entry name" value="HSP20-like_chaperone"/>
</dbReference>
<proteinExistence type="inferred from homology"/>
<protein>
    <submittedName>
        <fullName evidence="7">Hsp20/alpha crystallin family protein</fullName>
    </submittedName>
</protein>
<keyword evidence="8" id="KW-1185">Reference proteome</keyword>
<evidence type="ECO:0000259" key="5">
    <source>
        <dbReference type="PROSITE" id="PS01031"/>
    </source>
</evidence>
<dbReference type="Gene3D" id="2.60.40.790">
    <property type="match status" value="1"/>
</dbReference>
<dbReference type="SUPFAM" id="SSF49764">
    <property type="entry name" value="HSP20-like chaperones"/>
    <property type="match status" value="1"/>
</dbReference>
<dbReference type="Pfam" id="PF00011">
    <property type="entry name" value="HSP20"/>
    <property type="match status" value="1"/>
</dbReference>
<dbReference type="Proteomes" id="UP000546464">
    <property type="component" value="Unassembled WGS sequence"/>
</dbReference>
<dbReference type="PANTHER" id="PTHR46733:SF4">
    <property type="entry name" value="HEAT SHOCK PROTEIN 21, CHLOROPLASTIC"/>
    <property type="match status" value="1"/>
</dbReference>
<comment type="similarity">
    <text evidence="2 3">Belongs to the small heat shock protein (HSP20) family.</text>
</comment>
<sequence length="128" mass="14531">MKCEVEKREDQAPVQTAQQQSWRKPWFTTSESEDGYLVEVYVPGVNKSGVEIAFEEDSLDITARRSDAKTPEGWKALRREIAHEDYHLRLHLNVPVDTSAIKARVEDGVLSIELPKAEEAKPRKIAVS</sequence>
<accession>A0A842HDG2</accession>
<dbReference type="InterPro" id="IPR044587">
    <property type="entry name" value="HSP21-like"/>
</dbReference>
<dbReference type="CDD" id="cd06464">
    <property type="entry name" value="ACD_sHsps-like"/>
    <property type="match status" value="1"/>
</dbReference>